<evidence type="ECO:0000256" key="2">
    <source>
        <dbReference type="ARBA" id="ARBA00022946"/>
    </source>
</evidence>
<keyword evidence="2" id="KW-0809">Transit peptide</keyword>
<dbReference type="GeneID" id="125314932"/>
<evidence type="ECO:0000256" key="1">
    <source>
        <dbReference type="ARBA" id="ARBA00022664"/>
    </source>
</evidence>
<dbReference type="InterPro" id="IPR039206">
    <property type="entry name" value="MORF/ORRM1/DAG-like"/>
</dbReference>
<dbReference type="InterPro" id="IPR054059">
    <property type="entry name" value="MORF/ORRM1/DAG-like_MORF"/>
</dbReference>
<reference evidence="4" key="1">
    <citation type="submission" date="2025-05" db="UniProtKB">
        <authorList>
            <consortium name="RefSeq"/>
        </authorList>
    </citation>
    <scope>NUCLEOTIDE SEQUENCE [LARGE SCALE GENOMIC DNA]</scope>
</reference>
<dbReference type="RefSeq" id="XP_048134341.1">
    <property type="nucleotide sequence ID" value="XM_048278384.1"/>
</dbReference>
<protein>
    <submittedName>
        <fullName evidence="5">Multiple organellar RNA editing factor 8, chloroplastic/mitochondrial-like</fullName>
    </submittedName>
</protein>
<gene>
    <name evidence="5" type="primary">LOC125314932</name>
</gene>
<proteinExistence type="predicted"/>
<dbReference type="Proteomes" id="UP000827889">
    <property type="component" value="Chromosome 1"/>
</dbReference>
<feature type="domain" description="MORF/ORRM1/DAG-like MORF" evidence="3">
    <location>
        <begin position="104"/>
        <end position="152"/>
    </location>
</feature>
<evidence type="ECO:0000313" key="5">
    <source>
        <dbReference type="RefSeq" id="XP_048134341.1"/>
    </source>
</evidence>
<dbReference type="Pfam" id="PF21864">
    <property type="entry name" value="MORF_dom"/>
    <property type="match status" value="1"/>
</dbReference>
<reference evidence="5" key="2">
    <citation type="submission" date="2025-08" db="UniProtKB">
        <authorList>
            <consortium name="RefSeq"/>
        </authorList>
    </citation>
    <scope>IDENTIFICATION</scope>
    <source>
        <tissue evidence="5">Leaf</tissue>
    </source>
</reference>
<name>A0ABM3HCL3_9MYRT</name>
<dbReference type="PANTHER" id="PTHR31346">
    <property type="entry name" value="MULTIPLE ORGANELLAR RNA EDITING FACTOR 2, CHLOROPLASTIC-RELATED-RELATED"/>
    <property type="match status" value="1"/>
</dbReference>
<keyword evidence="1" id="KW-0507">mRNA processing</keyword>
<organism evidence="4 5">
    <name type="scientific">Rhodamnia argentea</name>
    <dbReference type="NCBI Taxonomy" id="178133"/>
    <lineage>
        <taxon>Eukaryota</taxon>
        <taxon>Viridiplantae</taxon>
        <taxon>Streptophyta</taxon>
        <taxon>Embryophyta</taxon>
        <taxon>Tracheophyta</taxon>
        <taxon>Spermatophyta</taxon>
        <taxon>Magnoliopsida</taxon>
        <taxon>eudicotyledons</taxon>
        <taxon>Gunneridae</taxon>
        <taxon>Pentapetalae</taxon>
        <taxon>rosids</taxon>
        <taxon>malvids</taxon>
        <taxon>Myrtales</taxon>
        <taxon>Myrtaceae</taxon>
        <taxon>Myrtoideae</taxon>
        <taxon>Myrteae</taxon>
        <taxon>Australasian group</taxon>
        <taxon>Rhodamnia</taxon>
    </lineage>
</organism>
<dbReference type="PANTHER" id="PTHR31346:SF4">
    <property type="entry name" value="MULTIPLE ORGANELLAR RNA EDITING FACTOR 8, CHLOROPLASTIC_MITOCHONDRIAL"/>
    <property type="match status" value="1"/>
</dbReference>
<evidence type="ECO:0000259" key="3">
    <source>
        <dbReference type="Pfam" id="PF21864"/>
    </source>
</evidence>
<evidence type="ECO:0000313" key="4">
    <source>
        <dbReference type="Proteomes" id="UP000827889"/>
    </source>
</evidence>
<accession>A0ABM3HCL3</accession>
<keyword evidence="4" id="KW-1185">Reference proteome</keyword>
<sequence>MATLLFTSSLLSIHRQVSLLSRSLSSSAPASAPFSPLSLPSDLRHHLRPLSAASAEFRRRVALASSARSFATRSTSSSINNPNPKLWNRPPKETILLDGCDIDSWVVVMEQPEGDPTRHEIMDSYFKTLAQVVESEAAAKKSMYLASTGKYFWDLEPIFLELNGLFLTKVSRLMIINKHCMRVSNYSSEFEPFINEQAVPYHPKYYEGWLRNNARVTERNGRKDGTRNFDRLRHHLQVRDMLPPMHSQGMQNPPPQGNMPPPTMGGGMPPTSKPWQNACTTKVECPKAAMVDLFVAHCSPPPNLNKTIYLHNLEHLVVLMKMAKGFPTKDEIINSYIQTLAQVETGAGFINLILF</sequence>